<dbReference type="EMBL" id="JBHUOG010000002">
    <property type="protein sequence ID" value="MFD2796452.1"/>
    <property type="molecule type" value="Genomic_DNA"/>
</dbReference>
<dbReference type="RefSeq" id="WP_377188058.1">
    <property type="nucleotide sequence ID" value="NZ_JBHUOG010000002.1"/>
</dbReference>
<protein>
    <submittedName>
        <fullName evidence="1">Uncharacterized protein</fullName>
    </submittedName>
</protein>
<evidence type="ECO:0000313" key="1">
    <source>
        <dbReference type="EMBL" id="MFD2796452.1"/>
    </source>
</evidence>
<proteinExistence type="predicted"/>
<name>A0ABW5VXS6_9MICO</name>
<organism evidence="1 2">
    <name type="scientific">Promicromonospora vindobonensis</name>
    <dbReference type="NCBI Taxonomy" id="195748"/>
    <lineage>
        <taxon>Bacteria</taxon>
        <taxon>Bacillati</taxon>
        <taxon>Actinomycetota</taxon>
        <taxon>Actinomycetes</taxon>
        <taxon>Micrococcales</taxon>
        <taxon>Promicromonosporaceae</taxon>
        <taxon>Promicromonospora</taxon>
    </lineage>
</organism>
<evidence type="ECO:0000313" key="2">
    <source>
        <dbReference type="Proteomes" id="UP001597479"/>
    </source>
</evidence>
<gene>
    <name evidence="1" type="ORF">ACFS27_23020</name>
</gene>
<accession>A0ABW5VXS6</accession>
<comment type="caution">
    <text evidence="1">The sequence shown here is derived from an EMBL/GenBank/DDBJ whole genome shotgun (WGS) entry which is preliminary data.</text>
</comment>
<keyword evidence="2" id="KW-1185">Reference proteome</keyword>
<dbReference type="Proteomes" id="UP001597479">
    <property type="component" value="Unassembled WGS sequence"/>
</dbReference>
<reference evidence="2" key="1">
    <citation type="journal article" date="2019" name="Int. J. Syst. Evol. Microbiol.">
        <title>The Global Catalogue of Microorganisms (GCM) 10K type strain sequencing project: providing services to taxonomists for standard genome sequencing and annotation.</title>
        <authorList>
            <consortium name="The Broad Institute Genomics Platform"/>
            <consortium name="The Broad Institute Genome Sequencing Center for Infectious Disease"/>
            <person name="Wu L."/>
            <person name="Ma J."/>
        </authorList>
    </citation>
    <scope>NUCLEOTIDE SEQUENCE [LARGE SCALE GENOMIC DNA]</scope>
    <source>
        <strain evidence="2">CCM 7044</strain>
    </source>
</reference>
<sequence>MLDEVALVAEVRDGPRRQIVRLGEVGAGQDLQAVGAGMCSRATSRSSIVSTWSLPGFGLVQGVLAEPHDQDLELTAEVTFCTQPRHLDRLGSDLTRGVGVVMVATEVSSESVWSRV</sequence>